<organism evidence="1 2">
    <name type="scientific">Allokutzneria multivorans</name>
    <dbReference type="NCBI Taxonomy" id="1142134"/>
    <lineage>
        <taxon>Bacteria</taxon>
        <taxon>Bacillati</taxon>
        <taxon>Actinomycetota</taxon>
        <taxon>Actinomycetes</taxon>
        <taxon>Pseudonocardiales</taxon>
        <taxon>Pseudonocardiaceae</taxon>
        <taxon>Allokutzneria</taxon>
    </lineage>
</organism>
<evidence type="ECO:0000313" key="2">
    <source>
        <dbReference type="Proteomes" id="UP001501747"/>
    </source>
</evidence>
<reference evidence="2" key="1">
    <citation type="journal article" date="2019" name="Int. J. Syst. Evol. Microbiol.">
        <title>The Global Catalogue of Microorganisms (GCM) 10K type strain sequencing project: providing services to taxonomists for standard genome sequencing and annotation.</title>
        <authorList>
            <consortium name="The Broad Institute Genomics Platform"/>
            <consortium name="The Broad Institute Genome Sequencing Center for Infectious Disease"/>
            <person name="Wu L."/>
            <person name="Ma J."/>
        </authorList>
    </citation>
    <scope>NUCLEOTIDE SEQUENCE [LARGE SCALE GENOMIC DNA]</scope>
    <source>
        <strain evidence="2">JCM 17342</strain>
    </source>
</reference>
<dbReference type="RefSeq" id="WP_344876023.1">
    <property type="nucleotide sequence ID" value="NZ_BAABAL010000012.1"/>
</dbReference>
<protein>
    <submittedName>
        <fullName evidence="1">Uncharacterized protein</fullName>
    </submittedName>
</protein>
<name>A0ABP7SCS3_9PSEU</name>
<sequence>MPEHDSISFCTANVDEARALVRHRDAKRDHVAHSLTSTQLRDLQLCDEMLLWRPEDFRCGLRIATTDQRLPTLISSIVDGHVIVRQTWNAVPRTSCPHITSALHALWNHVAAGAFVDPLFEVPPGAPPLSAVFALHHHIATLPGREGITLDLRMVMPSRSATVKLVIDAIAVDGPPLSLGEWNEIAPILTTCAARVRVGAPIPPPLPEDATVPGAWDLVPMAQRTEWTYSIVRRPNCRCPGCAPLWRSLDPGRQVRP</sequence>
<dbReference type="EMBL" id="BAABAL010000012">
    <property type="protein sequence ID" value="GAA4009938.1"/>
    <property type="molecule type" value="Genomic_DNA"/>
</dbReference>
<accession>A0ABP7SCS3</accession>
<keyword evidence="2" id="KW-1185">Reference proteome</keyword>
<evidence type="ECO:0000313" key="1">
    <source>
        <dbReference type="EMBL" id="GAA4009938.1"/>
    </source>
</evidence>
<proteinExistence type="predicted"/>
<comment type="caution">
    <text evidence="1">The sequence shown here is derived from an EMBL/GenBank/DDBJ whole genome shotgun (WGS) entry which is preliminary data.</text>
</comment>
<gene>
    <name evidence="1" type="ORF">GCM10022247_35100</name>
</gene>
<dbReference type="Proteomes" id="UP001501747">
    <property type="component" value="Unassembled WGS sequence"/>
</dbReference>